<feature type="binding site" evidence="10">
    <location>
        <begin position="29"/>
        <end position="34"/>
    </location>
    <ligand>
        <name>FAD</name>
        <dbReference type="ChEBI" id="CHEBI:57692"/>
    </ligand>
</feature>
<dbReference type="InterPro" id="IPR002218">
    <property type="entry name" value="MnmG-rel"/>
</dbReference>
<keyword evidence="5 10" id="KW-0819">tRNA processing</keyword>
<evidence type="ECO:0000256" key="2">
    <source>
        <dbReference type="ARBA" id="ARBA00007653"/>
    </source>
</evidence>
<dbReference type="InterPro" id="IPR040131">
    <property type="entry name" value="MnmG_N"/>
</dbReference>
<dbReference type="Pfam" id="PF13932">
    <property type="entry name" value="SAM_GIDA_C"/>
    <property type="match status" value="1"/>
</dbReference>
<feature type="binding site" evidence="10">
    <location>
        <begin position="350"/>
        <end position="364"/>
    </location>
    <ligand>
        <name>NAD(+)</name>
        <dbReference type="ChEBI" id="CHEBI:57540"/>
    </ligand>
</feature>
<dbReference type="SMART" id="SM01228">
    <property type="entry name" value="GIDA_assoc_3"/>
    <property type="match status" value="1"/>
</dbReference>
<evidence type="ECO:0000256" key="10">
    <source>
        <dbReference type="HAMAP-Rule" id="MF_00129"/>
    </source>
</evidence>
<dbReference type="InterPro" id="IPR049312">
    <property type="entry name" value="GIDA_C_N"/>
</dbReference>
<dbReference type="GO" id="GO:0050660">
    <property type="term" value="F:flavin adenine dinucleotide binding"/>
    <property type="evidence" value="ECO:0007669"/>
    <property type="project" value="UniProtKB-UniRule"/>
</dbReference>
<dbReference type="SUPFAM" id="SSF51905">
    <property type="entry name" value="FAD/NAD(P)-binding domain"/>
    <property type="match status" value="1"/>
</dbReference>
<dbReference type="InterPro" id="IPR020595">
    <property type="entry name" value="MnmG-rel_CS"/>
</dbReference>
<feature type="region of interest" description="Disordered" evidence="11">
    <location>
        <begin position="276"/>
        <end position="304"/>
    </location>
</feature>
<comment type="caution">
    <text evidence="13">The sequence shown here is derived from an EMBL/GenBank/DDBJ whole genome shotgun (WGS) entry which is preliminary data.</text>
</comment>
<dbReference type="InterPro" id="IPR036188">
    <property type="entry name" value="FAD/NAD-bd_sf"/>
</dbReference>
<dbReference type="PANTHER" id="PTHR11806:SF0">
    <property type="entry name" value="PROTEIN MTO1 HOMOLOG, MITOCHONDRIAL"/>
    <property type="match status" value="1"/>
</dbReference>
<comment type="caution">
    <text evidence="10">Lacks conserved residue(s) required for the propagation of feature annotation.</text>
</comment>
<dbReference type="AlphaFoldDB" id="A0A938BQ07"/>
<keyword evidence="10" id="KW-0963">Cytoplasm</keyword>
<dbReference type="Pfam" id="PF21680">
    <property type="entry name" value="GIDA_C_1st"/>
    <property type="match status" value="1"/>
</dbReference>
<feature type="domain" description="tRNA uridine 5-carboxymethylaminomethyl modification enzyme C-terminal subdomain" evidence="12">
    <location>
        <begin position="630"/>
        <end position="701"/>
    </location>
</feature>
<evidence type="ECO:0000256" key="7">
    <source>
        <dbReference type="ARBA" id="ARBA00023027"/>
    </source>
</evidence>
<dbReference type="GO" id="GO:0005829">
    <property type="term" value="C:cytosol"/>
    <property type="evidence" value="ECO:0007669"/>
    <property type="project" value="TreeGrafter"/>
</dbReference>
<evidence type="ECO:0000256" key="11">
    <source>
        <dbReference type="SAM" id="MobiDB-lite"/>
    </source>
</evidence>
<comment type="subunit">
    <text evidence="8 10">Homodimer. Heterotetramer of two MnmE and two MnmG subunits.</text>
</comment>
<evidence type="ECO:0000313" key="13">
    <source>
        <dbReference type="EMBL" id="MBM3316396.1"/>
    </source>
</evidence>
<evidence type="ECO:0000256" key="9">
    <source>
        <dbReference type="ARBA" id="ARBA00031800"/>
    </source>
</evidence>
<dbReference type="InterPro" id="IPR026904">
    <property type="entry name" value="MnmG_C"/>
</dbReference>
<dbReference type="HAMAP" id="MF_00129">
    <property type="entry name" value="MnmG_GidA"/>
    <property type="match status" value="1"/>
</dbReference>
<proteinExistence type="inferred from homology"/>
<evidence type="ECO:0000256" key="4">
    <source>
        <dbReference type="ARBA" id="ARBA00022630"/>
    </source>
</evidence>
<organism evidence="13 14">
    <name type="scientific">Eiseniibacteriota bacterium</name>
    <dbReference type="NCBI Taxonomy" id="2212470"/>
    <lineage>
        <taxon>Bacteria</taxon>
        <taxon>Candidatus Eiseniibacteriota</taxon>
    </lineage>
</organism>
<dbReference type="Gene3D" id="3.50.50.60">
    <property type="entry name" value="FAD/NAD(P)-binding domain"/>
    <property type="match status" value="3"/>
</dbReference>
<gene>
    <name evidence="10 13" type="primary">mnmG</name>
    <name evidence="10" type="synonym">gidA</name>
    <name evidence="13" type="ORF">FJY75_00950</name>
</gene>
<dbReference type="Pfam" id="PF01134">
    <property type="entry name" value="GIDA"/>
    <property type="match status" value="2"/>
</dbReference>
<keyword evidence="4 10" id="KW-0285">Flavoprotein</keyword>
<dbReference type="PROSITE" id="PS01280">
    <property type="entry name" value="GIDA_1"/>
    <property type="match status" value="1"/>
</dbReference>
<feature type="region of interest" description="Disordered" evidence="11">
    <location>
        <begin position="174"/>
        <end position="221"/>
    </location>
</feature>
<evidence type="ECO:0000256" key="8">
    <source>
        <dbReference type="ARBA" id="ARBA00025948"/>
    </source>
</evidence>
<dbReference type="Gene3D" id="1.10.10.1800">
    <property type="entry name" value="tRNA uridine 5-carboxymethylaminomethyl modification enzyme MnmG/GidA"/>
    <property type="match status" value="1"/>
</dbReference>
<keyword evidence="6 10" id="KW-0274">FAD</keyword>
<comment type="similarity">
    <text evidence="2 10">Belongs to the MnmG family.</text>
</comment>
<dbReference type="InterPro" id="IPR004416">
    <property type="entry name" value="MnmG"/>
</dbReference>
<dbReference type="PANTHER" id="PTHR11806">
    <property type="entry name" value="GLUCOSE INHIBITED DIVISION PROTEIN A"/>
    <property type="match status" value="1"/>
</dbReference>
<dbReference type="FunFam" id="3.50.50.60:FF:000002">
    <property type="entry name" value="tRNA uridine 5-carboxymethylaminomethyl modification enzyme MnmG"/>
    <property type="match status" value="1"/>
</dbReference>
<evidence type="ECO:0000256" key="5">
    <source>
        <dbReference type="ARBA" id="ARBA00022694"/>
    </source>
</evidence>
<evidence type="ECO:0000313" key="14">
    <source>
        <dbReference type="Proteomes" id="UP000748308"/>
    </source>
</evidence>
<keyword evidence="7 10" id="KW-0520">NAD</keyword>
<dbReference type="EMBL" id="VGIY01000010">
    <property type="protein sequence ID" value="MBM3316396.1"/>
    <property type="molecule type" value="Genomic_DNA"/>
</dbReference>
<feature type="compositionally biased region" description="Basic and acidic residues" evidence="11">
    <location>
        <begin position="190"/>
        <end position="205"/>
    </location>
</feature>
<dbReference type="GO" id="GO:0002098">
    <property type="term" value="P:tRNA wobble uridine modification"/>
    <property type="evidence" value="ECO:0007669"/>
    <property type="project" value="InterPro"/>
</dbReference>
<accession>A0A938BQ07</accession>
<dbReference type="InterPro" id="IPR044920">
    <property type="entry name" value="MnmG_C_subdom_sf"/>
</dbReference>
<name>A0A938BQ07_UNCEI</name>
<comment type="cofactor">
    <cofactor evidence="1 10">
        <name>FAD</name>
        <dbReference type="ChEBI" id="CHEBI:57692"/>
    </cofactor>
</comment>
<evidence type="ECO:0000259" key="12">
    <source>
        <dbReference type="SMART" id="SM01228"/>
    </source>
</evidence>
<comment type="function">
    <text evidence="10">NAD-binding protein involved in the addition of a carboxymethylaminomethyl (cmnm) group at the wobble position (U34) of certain tRNAs, forming tRNA-cmnm(5)s(2)U34.</text>
</comment>
<dbReference type="Gene3D" id="1.10.150.570">
    <property type="entry name" value="GidA associated domain, C-terminal subdomain"/>
    <property type="match status" value="1"/>
</dbReference>
<dbReference type="Proteomes" id="UP000748308">
    <property type="component" value="Unassembled WGS sequence"/>
</dbReference>
<evidence type="ECO:0000256" key="6">
    <source>
        <dbReference type="ARBA" id="ARBA00022827"/>
    </source>
</evidence>
<reference evidence="13" key="1">
    <citation type="submission" date="2019-03" db="EMBL/GenBank/DDBJ databases">
        <title>Lake Tanganyika Metagenome-Assembled Genomes (MAGs).</title>
        <authorList>
            <person name="Tran P."/>
        </authorList>
    </citation>
    <scope>NUCLEOTIDE SEQUENCE</scope>
    <source>
        <strain evidence="13">M_DeepCast_400m_m2_100</strain>
    </source>
</reference>
<evidence type="ECO:0000256" key="1">
    <source>
        <dbReference type="ARBA" id="ARBA00001974"/>
    </source>
</evidence>
<evidence type="ECO:0000256" key="3">
    <source>
        <dbReference type="ARBA" id="ARBA00020461"/>
    </source>
</evidence>
<protein>
    <recommendedName>
        <fullName evidence="3 10">tRNA uridine 5-carboxymethylaminomethyl modification enzyme MnmG</fullName>
    </recommendedName>
    <alternativeName>
        <fullName evidence="9 10">Glucose-inhibited division protein A</fullName>
    </alternativeName>
</protein>
<dbReference type="GO" id="GO:0030488">
    <property type="term" value="P:tRNA methylation"/>
    <property type="evidence" value="ECO:0007669"/>
    <property type="project" value="TreeGrafter"/>
</dbReference>
<sequence length="717" mass="77524">MRSSRGSALASERANRSGLPRRVDAVVVGGGHAGIEAAWGLCRRGHAVALVTFDAAALARMSCNPSIGGPAKGQLAREIDALGGLMGRLIDRAGIHFRMLNRGKGPAVRAPRAQADRAAYAAEARAAMDRLSGLWLLEAEALEIVTETAPGRPPRVLGVRLGPVDWSRVLPGAAHSMGATRSPGGGEAGDPVRSEPRAAGDDAPRRAMPSPGAATRRLREPAELEARAVILTTGTFLGGKLFTGMEDRSGGRRGEPAAESLAACLLRMGLRMGRLKTGTPPRLRRDSIDWNGLVPQPGDEPPPRFSFYETSPVRNRALCHATRTNERTHGVIRGALDRSPLFGGLIRGVGPRYCPSIEDKVVRFPERESHQVFLEPEGLDSDEVYPNGVSTSLPEDVQVRFLHTLRGLEEAVVVHPGYAVEYDFLHTSQLDEALRVRPVEGLFAAGQINGTSGYEEAAAQGLIAGLQASAQLEGIAPLCLRRSDAYIGVLIDDLVTKVPEEPYRMFTSQSEYRLLLRQDNADRRLSALGLSWGLLSPEEHRRAAERWASTETERGRLRATRLTRAALRRWPPASGQARAEQRGAPLAEGDVGRSYEELLRRPAVTMDTLAKAGYRSQVSASEAATLEADIKYAGYIERLAKEIEERRALEEAVIPIELLDEPPPSLSREAMDRLRQHRPRTLGQAARLPGVGPCDVSILTIGIRRAAALALSGRTTG</sequence>
<comment type="subcellular location">
    <subcellularLocation>
        <location evidence="10">Cytoplasm</location>
    </subcellularLocation>
</comment>
<dbReference type="InterPro" id="IPR047001">
    <property type="entry name" value="MnmG_C_subdom"/>
</dbReference>